<dbReference type="InterPro" id="IPR036390">
    <property type="entry name" value="WH_DNA-bd_sf"/>
</dbReference>
<dbReference type="SMART" id="SM00346">
    <property type="entry name" value="HTH_ICLR"/>
    <property type="match status" value="1"/>
</dbReference>
<dbReference type="SUPFAM" id="SSF46785">
    <property type="entry name" value="Winged helix' DNA-binding domain"/>
    <property type="match status" value="1"/>
</dbReference>
<evidence type="ECO:0000256" key="1">
    <source>
        <dbReference type="ARBA" id="ARBA00023015"/>
    </source>
</evidence>
<keyword evidence="3" id="KW-0804">Transcription</keyword>
<dbReference type="OrthoDB" id="5429565at2"/>
<feature type="domain" description="IclR-ED" evidence="5">
    <location>
        <begin position="73"/>
        <end position="257"/>
    </location>
</feature>
<dbReference type="PROSITE" id="PS51078">
    <property type="entry name" value="ICLR_ED"/>
    <property type="match status" value="1"/>
</dbReference>
<dbReference type="Gene3D" id="3.30.450.40">
    <property type="match status" value="1"/>
</dbReference>
<dbReference type="InterPro" id="IPR036388">
    <property type="entry name" value="WH-like_DNA-bd_sf"/>
</dbReference>
<dbReference type="Proteomes" id="UP000184603">
    <property type="component" value="Unassembled WGS sequence"/>
</dbReference>
<evidence type="ECO:0000259" key="5">
    <source>
        <dbReference type="PROSITE" id="PS51078"/>
    </source>
</evidence>
<accession>A0A1M7YDZ6</accession>
<keyword evidence="1" id="KW-0805">Transcription regulation</keyword>
<keyword evidence="2" id="KW-0238">DNA-binding</keyword>
<feature type="domain" description="HTH iclR-type" evidence="4">
    <location>
        <begin position="10"/>
        <end position="72"/>
    </location>
</feature>
<evidence type="ECO:0000256" key="2">
    <source>
        <dbReference type="ARBA" id="ARBA00023125"/>
    </source>
</evidence>
<name>A0A1M7YDZ6_9BACT</name>
<keyword evidence="7" id="KW-1185">Reference proteome</keyword>
<dbReference type="InterPro" id="IPR005471">
    <property type="entry name" value="Tscrpt_reg_IclR_N"/>
</dbReference>
<dbReference type="Gene3D" id="1.10.10.10">
    <property type="entry name" value="Winged helix-like DNA-binding domain superfamily/Winged helix DNA-binding domain"/>
    <property type="match status" value="1"/>
</dbReference>
<dbReference type="SUPFAM" id="SSF55781">
    <property type="entry name" value="GAF domain-like"/>
    <property type="match status" value="1"/>
</dbReference>
<dbReference type="STRING" id="1121416.SAMN02745220_03672"/>
<reference evidence="6 7" key="1">
    <citation type="submission" date="2016-12" db="EMBL/GenBank/DDBJ databases">
        <authorList>
            <person name="Song W.-J."/>
            <person name="Kurnit D.M."/>
        </authorList>
    </citation>
    <scope>NUCLEOTIDE SEQUENCE [LARGE SCALE GENOMIC DNA]</scope>
    <source>
        <strain evidence="6 7">DSM 18488</strain>
    </source>
</reference>
<dbReference type="InterPro" id="IPR050707">
    <property type="entry name" value="HTH_MetabolicPath_Reg"/>
</dbReference>
<dbReference type="PANTHER" id="PTHR30136:SF24">
    <property type="entry name" value="HTH-TYPE TRANSCRIPTIONAL REPRESSOR ALLR"/>
    <property type="match status" value="1"/>
</dbReference>
<evidence type="ECO:0000256" key="3">
    <source>
        <dbReference type="ARBA" id="ARBA00023163"/>
    </source>
</evidence>
<dbReference type="Pfam" id="PF09339">
    <property type="entry name" value="HTH_IclR"/>
    <property type="match status" value="1"/>
</dbReference>
<sequence>MTRMTKGNYSETFDKGLKLLDLYCGEESAFTLAEISRRLDVNKTSVYRLVNTLCEHGYLQKDPKTKAYYLGIRTIPLAHSFLQKANIVTRIKPYVDEVHKEFDLHIDVGLIQNNSIYLVYRRESKDTLAFLHFTAAGDLYNLATGKAAMAFMEEEQLAQFLQHSESKHGKTRAALNPETLKKELTQTRQRGYSLNEELFLPGLIAIGAPIFNLHTMTVLGGISFDSSTSRYSMAQFEKAYSSVLVELAKKISAAISTEE</sequence>
<proteinExistence type="predicted"/>
<dbReference type="InterPro" id="IPR014757">
    <property type="entry name" value="Tscrpt_reg_IclR_C"/>
</dbReference>
<dbReference type="GO" id="GO:0003700">
    <property type="term" value="F:DNA-binding transcription factor activity"/>
    <property type="evidence" value="ECO:0007669"/>
    <property type="project" value="TreeGrafter"/>
</dbReference>
<dbReference type="RefSeq" id="WP_084554166.1">
    <property type="nucleotide sequence ID" value="NZ_FRFE01000021.1"/>
</dbReference>
<evidence type="ECO:0000259" key="4">
    <source>
        <dbReference type="PROSITE" id="PS51077"/>
    </source>
</evidence>
<gene>
    <name evidence="6" type="ORF">SAMN02745220_03672</name>
</gene>
<dbReference type="Pfam" id="PF01614">
    <property type="entry name" value="IclR_C"/>
    <property type="match status" value="1"/>
</dbReference>
<dbReference type="GO" id="GO:0003677">
    <property type="term" value="F:DNA binding"/>
    <property type="evidence" value="ECO:0007669"/>
    <property type="project" value="UniProtKB-KW"/>
</dbReference>
<dbReference type="GO" id="GO:0045892">
    <property type="term" value="P:negative regulation of DNA-templated transcription"/>
    <property type="evidence" value="ECO:0007669"/>
    <property type="project" value="TreeGrafter"/>
</dbReference>
<dbReference type="AlphaFoldDB" id="A0A1M7YDZ6"/>
<dbReference type="PANTHER" id="PTHR30136">
    <property type="entry name" value="HELIX-TURN-HELIX TRANSCRIPTIONAL REGULATOR, ICLR FAMILY"/>
    <property type="match status" value="1"/>
</dbReference>
<dbReference type="EMBL" id="FRFE01000021">
    <property type="protein sequence ID" value="SHO50857.1"/>
    <property type="molecule type" value="Genomic_DNA"/>
</dbReference>
<protein>
    <submittedName>
        <fullName evidence="6">Transcriptional regulator, IclR family</fullName>
    </submittedName>
</protein>
<dbReference type="PROSITE" id="PS51077">
    <property type="entry name" value="HTH_ICLR"/>
    <property type="match status" value="1"/>
</dbReference>
<dbReference type="InterPro" id="IPR029016">
    <property type="entry name" value="GAF-like_dom_sf"/>
</dbReference>
<evidence type="ECO:0000313" key="6">
    <source>
        <dbReference type="EMBL" id="SHO50857.1"/>
    </source>
</evidence>
<evidence type="ECO:0000313" key="7">
    <source>
        <dbReference type="Proteomes" id="UP000184603"/>
    </source>
</evidence>
<organism evidence="6 7">
    <name type="scientific">Desulfopila aestuarii DSM 18488</name>
    <dbReference type="NCBI Taxonomy" id="1121416"/>
    <lineage>
        <taxon>Bacteria</taxon>
        <taxon>Pseudomonadati</taxon>
        <taxon>Thermodesulfobacteriota</taxon>
        <taxon>Desulfobulbia</taxon>
        <taxon>Desulfobulbales</taxon>
        <taxon>Desulfocapsaceae</taxon>
        <taxon>Desulfopila</taxon>
    </lineage>
</organism>